<dbReference type="AlphaFoldDB" id="A0AAV8YIW5"/>
<keyword evidence="3" id="KW-1185">Reference proteome</keyword>
<gene>
    <name evidence="2" type="ORF">NQ314_007723</name>
</gene>
<sequence>MDKILSANIKTVFRLLTEGVINSIDLTNFSLNTALRNKKYNAFITVTHSEAQNQSEMSVKRYSSKKPISELDGIPIAIKDNFCTQNIKTTCGSKMLENFIPTYNATVYQKLLDAGAILIGKTNLDQFAMGSGTVDSIYGPTKNVWNCNDYSKDFYISGGSSGGSAVAVATGICFAYVNKFHWKLLKCKVAKLFNPQ</sequence>
<dbReference type="EMBL" id="JANEYF010002130">
    <property type="protein sequence ID" value="KAJ8951183.1"/>
    <property type="molecule type" value="Genomic_DNA"/>
</dbReference>
<dbReference type="GO" id="GO:0070681">
    <property type="term" value="P:glutaminyl-tRNAGln biosynthesis via transamidation"/>
    <property type="evidence" value="ECO:0007669"/>
    <property type="project" value="TreeGrafter"/>
</dbReference>
<accession>A0AAV8YIW5</accession>
<protein>
    <recommendedName>
        <fullName evidence="1">Amidase domain-containing protein</fullName>
    </recommendedName>
</protein>
<dbReference type="InterPro" id="IPR000120">
    <property type="entry name" value="Amidase"/>
</dbReference>
<dbReference type="GO" id="GO:0050567">
    <property type="term" value="F:glutaminyl-tRNA synthase (glutamine-hydrolyzing) activity"/>
    <property type="evidence" value="ECO:0007669"/>
    <property type="project" value="TreeGrafter"/>
</dbReference>
<proteinExistence type="predicted"/>
<dbReference type="InterPro" id="IPR023631">
    <property type="entry name" value="Amidase_dom"/>
</dbReference>
<evidence type="ECO:0000313" key="3">
    <source>
        <dbReference type="Proteomes" id="UP001162156"/>
    </source>
</evidence>
<dbReference type="InterPro" id="IPR036928">
    <property type="entry name" value="AS_sf"/>
</dbReference>
<evidence type="ECO:0000313" key="2">
    <source>
        <dbReference type="EMBL" id="KAJ8951183.1"/>
    </source>
</evidence>
<name>A0AAV8YIW5_9CUCU</name>
<dbReference type="Gene3D" id="3.90.1300.10">
    <property type="entry name" value="Amidase signature (AS) domain"/>
    <property type="match status" value="1"/>
</dbReference>
<dbReference type="Pfam" id="PF01425">
    <property type="entry name" value="Amidase"/>
    <property type="match status" value="1"/>
</dbReference>
<comment type="caution">
    <text evidence="2">The sequence shown here is derived from an EMBL/GenBank/DDBJ whole genome shotgun (WGS) entry which is preliminary data.</text>
</comment>
<dbReference type="Proteomes" id="UP001162156">
    <property type="component" value="Unassembled WGS sequence"/>
</dbReference>
<evidence type="ECO:0000259" key="1">
    <source>
        <dbReference type="Pfam" id="PF01425"/>
    </source>
</evidence>
<organism evidence="2 3">
    <name type="scientific">Rhamnusium bicolor</name>
    <dbReference type="NCBI Taxonomy" id="1586634"/>
    <lineage>
        <taxon>Eukaryota</taxon>
        <taxon>Metazoa</taxon>
        <taxon>Ecdysozoa</taxon>
        <taxon>Arthropoda</taxon>
        <taxon>Hexapoda</taxon>
        <taxon>Insecta</taxon>
        <taxon>Pterygota</taxon>
        <taxon>Neoptera</taxon>
        <taxon>Endopterygota</taxon>
        <taxon>Coleoptera</taxon>
        <taxon>Polyphaga</taxon>
        <taxon>Cucujiformia</taxon>
        <taxon>Chrysomeloidea</taxon>
        <taxon>Cerambycidae</taxon>
        <taxon>Lepturinae</taxon>
        <taxon>Rhagiini</taxon>
        <taxon>Rhamnusium</taxon>
    </lineage>
</organism>
<dbReference type="PANTHER" id="PTHR11895:SF7">
    <property type="entry name" value="GLUTAMYL-TRNA(GLN) AMIDOTRANSFERASE SUBUNIT A, MITOCHONDRIAL"/>
    <property type="match status" value="1"/>
</dbReference>
<dbReference type="GO" id="GO:0005739">
    <property type="term" value="C:mitochondrion"/>
    <property type="evidence" value="ECO:0007669"/>
    <property type="project" value="TreeGrafter"/>
</dbReference>
<dbReference type="SUPFAM" id="SSF75304">
    <property type="entry name" value="Amidase signature (AS) enzymes"/>
    <property type="match status" value="1"/>
</dbReference>
<feature type="domain" description="Amidase" evidence="1">
    <location>
        <begin position="29"/>
        <end position="174"/>
    </location>
</feature>
<dbReference type="GO" id="GO:0032543">
    <property type="term" value="P:mitochondrial translation"/>
    <property type="evidence" value="ECO:0007669"/>
    <property type="project" value="TreeGrafter"/>
</dbReference>
<reference evidence="2" key="1">
    <citation type="journal article" date="2023" name="Insect Mol. Biol.">
        <title>Genome sequencing provides insights into the evolution of gene families encoding plant cell wall-degrading enzymes in longhorned beetles.</title>
        <authorList>
            <person name="Shin N.R."/>
            <person name="Okamura Y."/>
            <person name="Kirsch R."/>
            <person name="Pauchet Y."/>
        </authorList>
    </citation>
    <scope>NUCLEOTIDE SEQUENCE</scope>
    <source>
        <strain evidence="2">RBIC_L_NR</strain>
    </source>
</reference>
<dbReference type="GO" id="GO:0030956">
    <property type="term" value="C:glutamyl-tRNA(Gln) amidotransferase complex"/>
    <property type="evidence" value="ECO:0007669"/>
    <property type="project" value="TreeGrafter"/>
</dbReference>
<dbReference type="PANTHER" id="PTHR11895">
    <property type="entry name" value="TRANSAMIDASE"/>
    <property type="match status" value="1"/>
</dbReference>